<accession>A0A939RT49</accession>
<evidence type="ECO:0000256" key="7">
    <source>
        <dbReference type="HAMAP-Rule" id="MF_02065"/>
    </source>
</evidence>
<evidence type="ECO:0000313" key="10">
    <source>
        <dbReference type="Proteomes" id="UP000664209"/>
    </source>
</evidence>
<comment type="similarity">
    <text evidence="7">Belongs to the transglycosylase MltG family.</text>
</comment>
<feature type="region of interest" description="Disordered" evidence="8">
    <location>
        <begin position="86"/>
        <end position="108"/>
    </location>
</feature>
<dbReference type="Gene3D" id="3.30.1490.480">
    <property type="entry name" value="Endolytic murein transglycosylase"/>
    <property type="match status" value="1"/>
</dbReference>
<feature type="region of interest" description="Disordered" evidence="8">
    <location>
        <begin position="1"/>
        <end position="68"/>
    </location>
</feature>
<keyword evidence="4 7" id="KW-0472">Membrane</keyword>
<feature type="compositionally biased region" description="Basic residues" evidence="8">
    <location>
        <begin position="21"/>
        <end position="55"/>
    </location>
</feature>
<keyword evidence="10" id="KW-1185">Reference proteome</keyword>
<dbReference type="NCBIfam" id="TIGR00247">
    <property type="entry name" value="endolytic transglycosylase MltG"/>
    <property type="match status" value="1"/>
</dbReference>
<comment type="catalytic activity">
    <reaction evidence="7">
        <text>a peptidoglycan chain = a peptidoglycan chain with N-acetyl-1,6-anhydromuramyl-[peptide] at the reducing end + a peptidoglycan chain with N-acetylglucosamine at the non-reducing end.</text>
        <dbReference type="EC" id="4.2.2.29"/>
    </reaction>
</comment>
<dbReference type="EC" id="4.2.2.29" evidence="7"/>
<dbReference type="HAMAP" id="MF_02065">
    <property type="entry name" value="MltG"/>
    <property type="match status" value="1"/>
</dbReference>
<keyword evidence="5 7" id="KW-0456">Lyase</keyword>
<dbReference type="GO" id="GO:0005886">
    <property type="term" value="C:plasma membrane"/>
    <property type="evidence" value="ECO:0007669"/>
    <property type="project" value="UniProtKB-SubCell"/>
</dbReference>
<feature type="site" description="Important for catalytic activity" evidence="7">
    <location>
        <position position="336"/>
    </location>
</feature>
<keyword evidence="3 7" id="KW-1133">Transmembrane helix</keyword>
<comment type="caution">
    <text evidence="9">The sequence shown here is derived from an EMBL/GenBank/DDBJ whole genome shotgun (WGS) entry which is preliminary data.</text>
</comment>
<comment type="function">
    <text evidence="7">Functions as a peptidoglycan terminase that cleaves nascent peptidoglycan strands endolytically to terminate their elongation.</text>
</comment>
<organism evidence="9 10">
    <name type="scientific">Actinotalea soli</name>
    <dbReference type="NCBI Taxonomy" id="2819234"/>
    <lineage>
        <taxon>Bacteria</taxon>
        <taxon>Bacillati</taxon>
        <taxon>Actinomycetota</taxon>
        <taxon>Actinomycetes</taxon>
        <taxon>Micrococcales</taxon>
        <taxon>Cellulomonadaceae</taxon>
        <taxon>Actinotalea</taxon>
    </lineage>
</organism>
<evidence type="ECO:0000256" key="6">
    <source>
        <dbReference type="ARBA" id="ARBA00023316"/>
    </source>
</evidence>
<name>A0A939RT49_9CELL</name>
<dbReference type="PANTHER" id="PTHR30518">
    <property type="entry name" value="ENDOLYTIC MUREIN TRANSGLYCOSYLASE"/>
    <property type="match status" value="1"/>
</dbReference>
<evidence type="ECO:0000256" key="5">
    <source>
        <dbReference type="ARBA" id="ARBA00023239"/>
    </source>
</evidence>
<dbReference type="Gene3D" id="3.30.160.60">
    <property type="entry name" value="Classic Zinc Finger"/>
    <property type="match status" value="1"/>
</dbReference>
<evidence type="ECO:0000256" key="2">
    <source>
        <dbReference type="ARBA" id="ARBA00022692"/>
    </source>
</evidence>
<dbReference type="GO" id="GO:0071555">
    <property type="term" value="P:cell wall organization"/>
    <property type="evidence" value="ECO:0007669"/>
    <property type="project" value="UniProtKB-KW"/>
</dbReference>
<keyword evidence="6 7" id="KW-0961">Cell wall biogenesis/degradation</keyword>
<evidence type="ECO:0000256" key="4">
    <source>
        <dbReference type="ARBA" id="ARBA00023136"/>
    </source>
</evidence>
<dbReference type="Proteomes" id="UP000664209">
    <property type="component" value="Unassembled WGS sequence"/>
</dbReference>
<dbReference type="EMBL" id="JAGEMK010000001">
    <property type="protein sequence ID" value="MBO1750459.1"/>
    <property type="molecule type" value="Genomic_DNA"/>
</dbReference>
<dbReference type="AlphaFoldDB" id="A0A939RT49"/>
<reference evidence="9" key="1">
    <citation type="submission" date="2021-03" db="EMBL/GenBank/DDBJ databases">
        <title>Actinotalea soli sp. nov., isolated from soil.</title>
        <authorList>
            <person name="Ping W."/>
            <person name="Zhang J."/>
        </authorList>
    </citation>
    <scope>NUCLEOTIDE SEQUENCE</scope>
    <source>
        <strain evidence="9">BY-33</strain>
    </source>
</reference>
<gene>
    <name evidence="7 9" type="primary">mltG</name>
    <name evidence="9" type="ORF">J4G33_01425</name>
</gene>
<feature type="transmembrane region" description="Helical" evidence="7">
    <location>
        <begin position="116"/>
        <end position="134"/>
    </location>
</feature>
<protein>
    <recommendedName>
        <fullName evidence="7">Endolytic murein transglycosylase</fullName>
        <ecNumber evidence="7">4.2.2.29</ecNumber>
    </recommendedName>
    <alternativeName>
        <fullName evidence="7">Peptidoglycan lytic transglycosylase</fullName>
    </alternativeName>
    <alternativeName>
        <fullName evidence="7">Peptidoglycan polymerization terminase</fullName>
    </alternativeName>
</protein>
<feature type="compositionally biased region" description="Basic and acidic residues" evidence="8">
    <location>
        <begin position="93"/>
        <end position="105"/>
    </location>
</feature>
<dbReference type="InterPro" id="IPR003770">
    <property type="entry name" value="MLTG-like"/>
</dbReference>
<evidence type="ECO:0000256" key="3">
    <source>
        <dbReference type="ARBA" id="ARBA00022989"/>
    </source>
</evidence>
<dbReference type="PANTHER" id="PTHR30518:SF2">
    <property type="entry name" value="ENDOLYTIC MUREIN TRANSGLYCOSYLASE"/>
    <property type="match status" value="1"/>
</dbReference>
<dbReference type="CDD" id="cd08010">
    <property type="entry name" value="MltG_like"/>
    <property type="match status" value="1"/>
</dbReference>
<dbReference type="Pfam" id="PF02618">
    <property type="entry name" value="YceG"/>
    <property type="match status" value="1"/>
</dbReference>
<dbReference type="GO" id="GO:0008932">
    <property type="term" value="F:lytic endotransglycosylase activity"/>
    <property type="evidence" value="ECO:0007669"/>
    <property type="project" value="UniProtKB-UniRule"/>
</dbReference>
<keyword evidence="1 7" id="KW-1003">Cell membrane</keyword>
<keyword evidence="2 7" id="KW-0812">Transmembrane</keyword>
<sequence length="460" mass="49127">MRNVRRGHGAGSWSPATHPPRGPRRGRGRRAGHRPGRARARLARALRGRAGRHGRTGGPSDGTLAGSRATGGWAVNDVFLDEVIRPEASGPSRRSDRRASREERARKRRKRRVRNVIALVVSLGLLGGAAYAVVEYALPVITDLRGGEQEITDYAGPGHGSAEVSIPAGATGVQMATALEEAGVVASTGAFTSAFAANPDAAGIQPGTYRLLLEMPAADAVTALLNAENRVQTQVTIPEGQRVDQILERLSSVTGVSVEDFETALEDTAATGLPDAAGGSYEGWLFPLTYTYEPGTEPVEMIAAMVRQTVRVLDEREVPEGDRQAVLTKASLVERESPNAEASPQMARAIENRLDREMPLQIDAAVAYGLNKSGTELTSADISSDATDNPYNTYAHSGLPPTPIASPGEASIDAVLSPADGPWIFWATVNLDTGETKFAETYEEHQRNVAELRQWQAEQG</sequence>
<evidence type="ECO:0000256" key="1">
    <source>
        <dbReference type="ARBA" id="ARBA00022475"/>
    </source>
</evidence>
<proteinExistence type="inferred from homology"/>
<evidence type="ECO:0000256" key="8">
    <source>
        <dbReference type="SAM" id="MobiDB-lite"/>
    </source>
</evidence>
<comment type="subcellular location">
    <subcellularLocation>
        <location evidence="7">Cell membrane</location>
        <topology evidence="7">Single-pass membrane protein</topology>
    </subcellularLocation>
</comment>
<dbReference type="GO" id="GO:0009252">
    <property type="term" value="P:peptidoglycan biosynthetic process"/>
    <property type="evidence" value="ECO:0007669"/>
    <property type="project" value="UniProtKB-UniRule"/>
</dbReference>
<evidence type="ECO:0000313" key="9">
    <source>
        <dbReference type="EMBL" id="MBO1750459.1"/>
    </source>
</evidence>